<feature type="chain" id="PRO_5022697308" description="Prokaryotic membrane lipolipid attachment site family protein" evidence="1">
    <location>
        <begin position="25"/>
        <end position="156"/>
    </location>
</feature>
<evidence type="ECO:0000313" key="2">
    <source>
        <dbReference type="EMBL" id="QEL57887.1"/>
    </source>
</evidence>
<dbReference type="Proteomes" id="UP000322079">
    <property type="component" value="Chromosome"/>
</dbReference>
<keyword evidence="1" id="KW-0732">Signal</keyword>
<proteinExistence type="predicted"/>
<evidence type="ECO:0000313" key="3">
    <source>
        <dbReference type="Proteomes" id="UP000322079"/>
    </source>
</evidence>
<dbReference type="RefSeq" id="WP_149299949.1">
    <property type="nucleotide sequence ID" value="NZ_CP043473.1"/>
</dbReference>
<gene>
    <name evidence="2" type="ORF">FYK34_12265</name>
</gene>
<keyword evidence="3" id="KW-1185">Reference proteome</keyword>
<dbReference type="KEGG" id="chrm:FYK34_12265"/>
<dbReference type="PROSITE" id="PS51257">
    <property type="entry name" value="PROKAR_LIPOPROTEIN"/>
    <property type="match status" value="1"/>
</dbReference>
<evidence type="ECO:0008006" key="4">
    <source>
        <dbReference type="Google" id="ProtNLM"/>
    </source>
</evidence>
<dbReference type="AlphaFoldDB" id="A0A5C1DP39"/>
<dbReference type="EMBL" id="CP043473">
    <property type="protein sequence ID" value="QEL57887.1"/>
    <property type="molecule type" value="Genomic_DNA"/>
</dbReference>
<organism evidence="2 3">
    <name type="scientific">Chromobacterium paludis</name>
    <dbReference type="NCBI Taxonomy" id="2605945"/>
    <lineage>
        <taxon>Bacteria</taxon>
        <taxon>Pseudomonadati</taxon>
        <taxon>Pseudomonadota</taxon>
        <taxon>Betaproteobacteria</taxon>
        <taxon>Neisseriales</taxon>
        <taxon>Chromobacteriaceae</taxon>
        <taxon>Chromobacterium</taxon>
    </lineage>
</organism>
<protein>
    <recommendedName>
        <fullName evidence="4">Prokaryotic membrane lipolipid attachment site family protein</fullName>
    </recommendedName>
</protein>
<evidence type="ECO:0000256" key="1">
    <source>
        <dbReference type="SAM" id="SignalP"/>
    </source>
</evidence>
<feature type="signal peptide" evidence="1">
    <location>
        <begin position="1"/>
        <end position="24"/>
    </location>
</feature>
<reference evidence="2 3" key="1">
    <citation type="submission" date="2019-08" db="EMBL/GenBank/DDBJ databases">
        <title>Chromobacterium paludis, a novel bacterium isolated from a Maryland marsh pond.</title>
        <authorList>
            <person name="Blackburn M.B."/>
            <person name="Gundersen-Rindal D.E."/>
        </authorList>
    </citation>
    <scope>NUCLEOTIDE SEQUENCE [LARGE SCALE GENOMIC DNA]</scope>
    <source>
        <strain evidence="3">IIBBL 257-1</strain>
    </source>
</reference>
<accession>A0A5C1DP39</accession>
<name>A0A5C1DP39_9NEIS</name>
<sequence>MKKLIIGLTLLGGLSACSSLQQPAAPVHGGPVAVRPPHPVAAPQPNKQAQLLDEADGLADRVKAGELSRTAAADLLNAARLRIVGSNAVDNDTFALYRELTAERDAGRIDSDVFRAKLEAHLRGWLRRWPQYAPKPADPAFTNFLLKLYGLPPLGY</sequence>